<dbReference type="Pfam" id="PF00482">
    <property type="entry name" value="T2SSF"/>
    <property type="match status" value="2"/>
</dbReference>
<dbReference type="PANTHER" id="PTHR30012">
    <property type="entry name" value="GENERAL SECRETION PATHWAY PROTEIN"/>
    <property type="match status" value="1"/>
</dbReference>
<keyword evidence="5 8" id="KW-0812">Transmembrane</keyword>
<dbReference type="PRINTS" id="PR00812">
    <property type="entry name" value="BCTERIALGSPF"/>
</dbReference>
<sequence>MAIYKYKAKNMQGDVIEGSLEVASKELLMENIRSKGYFPTKIEIEKGNDIEIDLFKKKINLKELSILARQLGFLMRSGVSITKSLEIAHDQSQNKRMKEILAKCLEEVNKGRSLSECLSDEKDFPKLMINLIKAGEISGRLDTVMLELSEYYKKLYKQKQKISQATIYPKILVGFSILVVTFLLAFVVPEFVNNLISGGGEIPVVTKALVVIGDLIKNNIIYIAGFVVGIVLAKKFVLDKNENFRIFMGKLVITAKGFGPLNKQIIAGRFASTFSILMASGVSVIETIDILGQVLENDYVQKKLAEGREEIQKGQPIGTTIQELNVFPLMLTQMITVGEETGVLDEIMIKTSEFYENEVEVAIEKLISMIEPILIISLAFVVLFIVLAIMLPLMNMIDTVMV</sequence>
<keyword evidence="6 8" id="KW-1133">Transmembrane helix</keyword>
<feature type="domain" description="Type II secretion system protein GspF" evidence="9">
    <location>
        <begin position="270"/>
        <end position="392"/>
    </location>
</feature>
<evidence type="ECO:0000256" key="4">
    <source>
        <dbReference type="ARBA" id="ARBA00022519"/>
    </source>
</evidence>
<dbReference type="PATRIC" id="fig|999411.4.peg.2245"/>
<comment type="caution">
    <text evidence="10">The sequence shown here is derived from an EMBL/GenBank/DDBJ whole genome shotgun (WGS) entry which is preliminary data.</text>
</comment>
<evidence type="ECO:0000256" key="6">
    <source>
        <dbReference type="ARBA" id="ARBA00022989"/>
    </source>
</evidence>
<comment type="subcellular location">
    <subcellularLocation>
        <location evidence="1">Cell inner membrane</location>
        <topology evidence="1">Multi-pass membrane protein</topology>
    </subcellularLocation>
</comment>
<gene>
    <name evidence="10" type="ORF">HMPREF1092_02292</name>
</gene>
<proteinExistence type="inferred from homology"/>
<keyword evidence="3" id="KW-1003">Cell membrane</keyword>
<feature type="transmembrane region" description="Helical" evidence="8">
    <location>
        <begin position="373"/>
        <end position="394"/>
    </location>
</feature>
<keyword evidence="4" id="KW-0997">Cell inner membrane</keyword>
<dbReference type="eggNOG" id="COG1459">
    <property type="taxonomic scope" value="Bacteria"/>
</dbReference>
<organism evidence="10 11">
    <name type="scientific">Clostridium thermobutyricum</name>
    <dbReference type="NCBI Taxonomy" id="29372"/>
    <lineage>
        <taxon>Bacteria</taxon>
        <taxon>Bacillati</taxon>
        <taxon>Bacillota</taxon>
        <taxon>Clostridia</taxon>
        <taxon>Eubacteriales</taxon>
        <taxon>Clostridiaceae</taxon>
        <taxon>Clostridium</taxon>
    </lineage>
</organism>
<evidence type="ECO:0000256" key="1">
    <source>
        <dbReference type="ARBA" id="ARBA00004429"/>
    </source>
</evidence>
<evidence type="ECO:0000256" key="5">
    <source>
        <dbReference type="ARBA" id="ARBA00022692"/>
    </source>
</evidence>
<dbReference type="InterPro" id="IPR018076">
    <property type="entry name" value="T2SS_GspF_dom"/>
</dbReference>
<keyword evidence="11" id="KW-1185">Reference proteome</keyword>
<dbReference type="PANTHER" id="PTHR30012:SF0">
    <property type="entry name" value="TYPE II SECRETION SYSTEM PROTEIN F-RELATED"/>
    <property type="match status" value="1"/>
</dbReference>
<dbReference type="EMBL" id="AGYT01000012">
    <property type="protein sequence ID" value="ENZ00640.1"/>
    <property type="molecule type" value="Genomic_DNA"/>
</dbReference>
<evidence type="ECO:0000256" key="7">
    <source>
        <dbReference type="ARBA" id="ARBA00023136"/>
    </source>
</evidence>
<dbReference type="HOGENOM" id="CLU_035032_0_0_9"/>
<feature type="transmembrane region" description="Helical" evidence="8">
    <location>
        <begin position="220"/>
        <end position="238"/>
    </location>
</feature>
<protein>
    <recommendedName>
        <fullName evidence="9">Type II secretion system protein GspF domain-containing protein</fullName>
    </recommendedName>
</protein>
<dbReference type="FunFam" id="1.20.81.30:FF:000001">
    <property type="entry name" value="Type II secretion system protein F"/>
    <property type="match status" value="1"/>
</dbReference>
<evidence type="ECO:0000313" key="11">
    <source>
        <dbReference type="Proteomes" id="UP000013097"/>
    </source>
</evidence>
<feature type="transmembrane region" description="Helical" evidence="8">
    <location>
        <begin position="167"/>
        <end position="188"/>
    </location>
</feature>
<evidence type="ECO:0000256" key="8">
    <source>
        <dbReference type="SAM" id="Phobius"/>
    </source>
</evidence>
<reference evidence="10 11" key="1">
    <citation type="submission" date="2013-01" db="EMBL/GenBank/DDBJ databases">
        <title>The Genome Sequence of Clostridium colicanis 209318.</title>
        <authorList>
            <consortium name="The Broad Institute Genome Sequencing Platform"/>
            <person name="Earl A."/>
            <person name="Ward D."/>
            <person name="Feldgarden M."/>
            <person name="Gevers D."/>
            <person name="Courvalin P."/>
            <person name="Lambert T."/>
            <person name="Walker B."/>
            <person name="Young S.K."/>
            <person name="Zeng Q."/>
            <person name="Gargeya S."/>
            <person name="Fitzgerald M."/>
            <person name="Haas B."/>
            <person name="Abouelleil A."/>
            <person name="Alvarado L."/>
            <person name="Arachchi H.M."/>
            <person name="Berlin A.M."/>
            <person name="Chapman S.B."/>
            <person name="Dewar J."/>
            <person name="Goldberg J."/>
            <person name="Griggs A."/>
            <person name="Gujja S."/>
            <person name="Hansen M."/>
            <person name="Howarth C."/>
            <person name="Imamovic A."/>
            <person name="Larimer J."/>
            <person name="McCowan C."/>
            <person name="Murphy C."/>
            <person name="Neiman D."/>
            <person name="Pearson M."/>
            <person name="Priest M."/>
            <person name="Roberts A."/>
            <person name="Saif S."/>
            <person name="Shea T."/>
            <person name="Sisk P."/>
            <person name="Sykes S."/>
            <person name="Wortman J."/>
            <person name="Nusbaum C."/>
            <person name="Birren B."/>
        </authorList>
    </citation>
    <scope>NUCLEOTIDE SEQUENCE [LARGE SCALE GENOMIC DNA]</scope>
    <source>
        <strain evidence="10 11">209318</strain>
    </source>
</reference>
<keyword evidence="7 8" id="KW-0472">Membrane</keyword>
<dbReference type="Gene3D" id="1.20.81.30">
    <property type="entry name" value="Type II secretion system (T2SS), domain F"/>
    <property type="match status" value="2"/>
</dbReference>
<evidence type="ECO:0000259" key="9">
    <source>
        <dbReference type="Pfam" id="PF00482"/>
    </source>
</evidence>
<feature type="domain" description="Type II secretion system protein GspF" evidence="9">
    <location>
        <begin position="68"/>
        <end position="189"/>
    </location>
</feature>
<name>N9WCM6_9CLOT</name>
<dbReference type="Proteomes" id="UP000013097">
    <property type="component" value="Unassembled WGS sequence"/>
</dbReference>
<evidence type="ECO:0000256" key="3">
    <source>
        <dbReference type="ARBA" id="ARBA00022475"/>
    </source>
</evidence>
<evidence type="ECO:0000313" key="10">
    <source>
        <dbReference type="EMBL" id="ENZ00640.1"/>
    </source>
</evidence>
<dbReference type="GO" id="GO:0005886">
    <property type="term" value="C:plasma membrane"/>
    <property type="evidence" value="ECO:0007669"/>
    <property type="project" value="UniProtKB-SubCell"/>
</dbReference>
<comment type="similarity">
    <text evidence="2">Belongs to the GSP F family.</text>
</comment>
<dbReference type="RefSeq" id="WP_002598768.1">
    <property type="nucleotide sequence ID" value="NZ_KB850956.1"/>
</dbReference>
<dbReference type="InterPro" id="IPR042094">
    <property type="entry name" value="T2SS_GspF_sf"/>
</dbReference>
<dbReference type="InterPro" id="IPR003004">
    <property type="entry name" value="GspF/PilC"/>
</dbReference>
<accession>N9WCM6</accession>
<evidence type="ECO:0000256" key="2">
    <source>
        <dbReference type="ARBA" id="ARBA00005745"/>
    </source>
</evidence>
<dbReference type="AlphaFoldDB" id="N9WCM6"/>